<dbReference type="PANTHER" id="PTHR10434">
    <property type="entry name" value="1-ACYL-SN-GLYCEROL-3-PHOSPHATE ACYLTRANSFERASE"/>
    <property type="match status" value="1"/>
</dbReference>
<evidence type="ECO:0000256" key="4">
    <source>
        <dbReference type="RuleBase" id="RU361267"/>
    </source>
</evidence>
<dbReference type="InterPro" id="IPR002123">
    <property type="entry name" value="Plipid/glycerol_acylTrfase"/>
</dbReference>
<name>A0A8H7RFH6_9FUNG</name>
<keyword evidence="4" id="KW-1208">Phospholipid metabolism</keyword>
<evidence type="ECO:0000256" key="3">
    <source>
        <dbReference type="ARBA" id="ARBA00023315"/>
    </source>
</evidence>
<protein>
    <recommendedName>
        <fullName evidence="4">1-acyl-sn-glycerol-3-phosphate acyltransferase</fullName>
        <ecNumber evidence="4">2.3.1.51</ecNumber>
    </recommendedName>
</protein>
<evidence type="ECO:0000313" key="7">
    <source>
        <dbReference type="EMBL" id="KAG2210047.1"/>
    </source>
</evidence>
<keyword evidence="2 4" id="KW-0808">Transferase</keyword>
<comment type="catalytic activity">
    <reaction evidence="4">
        <text>a 1-acyl-sn-glycero-3-phosphate + an acyl-CoA = a 1,2-diacyl-sn-glycero-3-phosphate + CoA</text>
        <dbReference type="Rhea" id="RHEA:19709"/>
        <dbReference type="ChEBI" id="CHEBI:57287"/>
        <dbReference type="ChEBI" id="CHEBI:57970"/>
        <dbReference type="ChEBI" id="CHEBI:58342"/>
        <dbReference type="ChEBI" id="CHEBI:58608"/>
        <dbReference type="EC" id="2.3.1.51"/>
    </reaction>
</comment>
<dbReference type="Pfam" id="PF01553">
    <property type="entry name" value="Acyltransferase"/>
    <property type="match status" value="1"/>
</dbReference>
<gene>
    <name evidence="7" type="ORF">INT47_003483</name>
</gene>
<evidence type="ECO:0000256" key="2">
    <source>
        <dbReference type="ARBA" id="ARBA00022679"/>
    </source>
</evidence>
<feature type="domain" description="Phospholipid/glycerol acyltransferase" evidence="6">
    <location>
        <begin position="105"/>
        <end position="222"/>
    </location>
</feature>
<feature type="transmembrane region" description="Helical" evidence="5">
    <location>
        <begin position="14"/>
        <end position="33"/>
    </location>
</feature>
<keyword evidence="5" id="KW-1133">Transmembrane helix</keyword>
<dbReference type="NCBIfam" id="TIGR00530">
    <property type="entry name" value="AGP_acyltrn"/>
    <property type="match status" value="1"/>
</dbReference>
<dbReference type="CDD" id="cd07989">
    <property type="entry name" value="LPLAT_AGPAT-like"/>
    <property type="match status" value="1"/>
</dbReference>
<keyword evidence="4" id="KW-0443">Lipid metabolism</keyword>
<dbReference type="SUPFAM" id="SSF69593">
    <property type="entry name" value="Glycerol-3-phosphate (1)-acyltransferase"/>
    <property type="match status" value="1"/>
</dbReference>
<sequence length="284" mass="32265">MNEEVLSKLKSVQWSWPMVLVSVLSFLLIYRHYGGYYYRSTMAKVLLFCVSVYGFIIACILTPLRCTHLINYSVAKVMRASSRFWTGLEVDCEGLELLDQIKGPAIYVCNHQSSLDVMLIGVAYRKNTSIVAKKELKSYPFLGWFMTMSNAIFLDRKNRDSAVKEAKQAAADIHKKGINVWVFPEGTRGHESQVTLLPFKKGPFYMAVQARVPIVPVVLANYYNLYSAKEKRFNPGTVKCRILPPISTKDVLEESSEVQKLADSCREQMLNALKEISPQKKADK</sequence>
<dbReference type="GO" id="GO:0003841">
    <property type="term" value="F:1-acylglycerol-3-phosphate O-acyltransferase activity"/>
    <property type="evidence" value="ECO:0007669"/>
    <property type="project" value="UniProtKB-UniRule"/>
</dbReference>
<dbReference type="EMBL" id="JAEPRD010000013">
    <property type="protein sequence ID" value="KAG2210047.1"/>
    <property type="molecule type" value="Genomic_DNA"/>
</dbReference>
<comment type="domain">
    <text evidence="4">The HXXXXD motif is essential for acyltransferase activity and may constitute the binding site for the phosphate moiety of the glycerol-3-phosphate.</text>
</comment>
<keyword evidence="5" id="KW-0472">Membrane</keyword>
<dbReference type="Proteomes" id="UP000603453">
    <property type="component" value="Unassembled WGS sequence"/>
</dbReference>
<dbReference type="InterPro" id="IPR004552">
    <property type="entry name" value="AGP_acyltrans"/>
</dbReference>
<accession>A0A8H7RFH6</accession>
<organism evidence="7 8">
    <name type="scientific">Mucor saturninus</name>
    <dbReference type="NCBI Taxonomy" id="64648"/>
    <lineage>
        <taxon>Eukaryota</taxon>
        <taxon>Fungi</taxon>
        <taxon>Fungi incertae sedis</taxon>
        <taxon>Mucoromycota</taxon>
        <taxon>Mucoromycotina</taxon>
        <taxon>Mucoromycetes</taxon>
        <taxon>Mucorales</taxon>
        <taxon>Mucorineae</taxon>
        <taxon>Mucoraceae</taxon>
        <taxon>Mucor</taxon>
    </lineage>
</organism>
<keyword evidence="3 4" id="KW-0012">Acyltransferase</keyword>
<dbReference type="SMART" id="SM00563">
    <property type="entry name" value="PlsC"/>
    <property type="match status" value="1"/>
</dbReference>
<keyword evidence="4" id="KW-0594">Phospholipid biosynthesis</keyword>
<keyword evidence="8" id="KW-1185">Reference proteome</keyword>
<comment type="caution">
    <text evidence="7">The sequence shown here is derived from an EMBL/GenBank/DDBJ whole genome shotgun (WGS) entry which is preliminary data.</text>
</comment>
<dbReference type="AlphaFoldDB" id="A0A8H7RFH6"/>
<dbReference type="PANTHER" id="PTHR10434:SF11">
    <property type="entry name" value="1-ACYL-SN-GLYCEROL-3-PHOSPHATE ACYLTRANSFERASE"/>
    <property type="match status" value="1"/>
</dbReference>
<reference evidence="7" key="1">
    <citation type="submission" date="2020-12" db="EMBL/GenBank/DDBJ databases">
        <title>Metabolic potential, ecology and presence of endohyphal bacteria is reflected in genomic diversity of Mucoromycotina.</title>
        <authorList>
            <person name="Muszewska A."/>
            <person name="Okrasinska A."/>
            <person name="Steczkiewicz K."/>
            <person name="Drgas O."/>
            <person name="Orlowska M."/>
            <person name="Perlinska-Lenart U."/>
            <person name="Aleksandrzak-Piekarczyk T."/>
            <person name="Szatraj K."/>
            <person name="Zielenkiewicz U."/>
            <person name="Pilsyk S."/>
            <person name="Malc E."/>
            <person name="Mieczkowski P."/>
            <person name="Kruszewska J.S."/>
            <person name="Biernat P."/>
            <person name="Pawlowska J."/>
        </authorList>
    </citation>
    <scope>NUCLEOTIDE SEQUENCE</scope>
    <source>
        <strain evidence="7">WA0000017839</strain>
    </source>
</reference>
<evidence type="ECO:0000256" key="1">
    <source>
        <dbReference type="ARBA" id="ARBA00008655"/>
    </source>
</evidence>
<evidence type="ECO:0000256" key="5">
    <source>
        <dbReference type="SAM" id="Phobius"/>
    </source>
</evidence>
<proteinExistence type="inferred from homology"/>
<comment type="similarity">
    <text evidence="1 4">Belongs to the 1-acyl-sn-glycerol-3-phosphate acyltransferase family.</text>
</comment>
<keyword evidence="5" id="KW-0812">Transmembrane</keyword>
<dbReference type="OrthoDB" id="202234at2759"/>
<evidence type="ECO:0000313" key="8">
    <source>
        <dbReference type="Proteomes" id="UP000603453"/>
    </source>
</evidence>
<keyword evidence="4" id="KW-0444">Lipid biosynthesis</keyword>
<feature type="transmembrane region" description="Helical" evidence="5">
    <location>
        <begin position="45"/>
        <end position="64"/>
    </location>
</feature>
<dbReference type="EC" id="2.3.1.51" evidence="4"/>
<evidence type="ECO:0000259" key="6">
    <source>
        <dbReference type="SMART" id="SM00563"/>
    </source>
</evidence>
<dbReference type="GO" id="GO:0005783">
    <property type="term" value="C:endoplasmic reticulum"/>
    <property type="evidence" value="ECO:0007669"/>
    <property type="project" value="TreeGrafter"/>
</dbReference>
<dbReference type="GO" id="GO:0016020">
    <property type="term" value="C:membrane"/>
    <property type="evidence" value="ECO:0007669"/>
    <property type="project" value="InterPro"/>
</dbReference>
<dbReference type="GO" id="GO:0006654">
    <property type="term" value="P:phosphatidic acid biosynthetic process"/>
    <property type="evidence" value="ECO:0007669"/>
    <property type="project" value="TreeGrafter"/>
</dbReference>